<evidence type="ECO:0000259" key="6">
    <source>
        <dbReference type="PROSITE" id="PS51007"/>
    </source>
</evidence>
<keyword evidence="5" id="KW-0732">Signal</keyword>
<accession>A0A5B8KVV1</accession>
<sequence>MNTRRLKAPSLAALVLALLPLSGTAAEPWAERVVTDHVDQATLAGPLDRATLLALRAKGEHLFAGRFTVLDGVGRPLATQAIIPTKRKRPPETSFARTSGMDANSCASCHNQPVTGGAGDFVANVFVSEGFESFDFDSTDPQFSNERGSNHLFGAGLVELLAREITADLKTIRKAALAEARATGTPVTRELGSKGIDYGAITAHPDGVLDMSRIEGVDADLTVRPFSQKGVMTSLRQFTVNALNHHHGMQPDERFGMRWTGERDHDGDGHDDEIGAGDVSAIVAWQATLPPPVRNVPDDESWQAAAARGEATFAAIGCATCHKPSLLLASLKFSDPGPADMAGTLRTSDVEDPAIYDLGLLAWASRLPRNDKGEVLVPLFGDLKRHRIADRQVAVLGNELLAQRFVERNVFMTAELWGVGSTDPYGHRNDLASLDAVIRAHGGEGREARDRYVALTDDERGTIIAFLKTLVIDAEEEVK</sequence>
<proteinExistence type="predicted"/>
<evidence type="ECO:0000256" key="4">
    <source>
        <dbReference type="PROSITE-ProRule" id="PRU00433"/>
    </source>
</evidence>
<keyword evidence="3 4" id="KW-0408">Iron</keyword>
<keyword evidence="8" id="KW-1185">Reference proteome</keyword>
<dbReference type="GO" id="GO:0020037">
    <property type="term" value="F:heme binding"/>
    <property type="evidence" value="ECO:0007669"/>
    <property type="project" value="InterPro"/>
</dbReference>
<dbReference type="SUPFAM" id="SSF46626">
    <property type="entry name" value="Cytochrome c"/>
    <property type="match status" value="1"/>
</dbReference>
<evidence type="ECO:0000313" key="8">
    <source>
        <dbReference type="Proteomes" id="UP000321389"/>
    </source>
</evidence>
<feature type="signal peptide" evidence="5">
    <location>
        <begin position="1"/>
        <end position="25"/>
    </location>
</feature>
<dbReference type="GO" id="GO:0004130">
    <property type="term" value="F:cytochrome-c peroxidase activity"/>
    <property type="evidence" value="ECO:0007669"/>
    <property type="project" value="TreeGrafter"/>
</dbReference>
<organism evidence="7 8">
    <name type="scientific">Nitratireductor mangrovi</name>
    <dbReference type="NCBI Taxonomy" id="2599600"/>
    <lineage>
        <taxon>Bacteria</taxon>
        <taxon>Pseudomonadati</taxon>
        <taxon>Pseudomonadota</taxon>
        <taxon>Alphaproteobacteria</taxon>
        <taxon>Hyphomicrobiales</taxon>
        <taxon>Phyllobacteriaceae</taxon>
        <taxon>Nitratireductor</taxon>
    </lineage>
</organism>
<evidence type="ECO:0000256" key="5">
    <source>
        <dbReference type="SAM" id="SignalP"/>
    </source>
</evidence>
<dbReference type="KEGG" id="niy:FQ775_05220"/>
<dbReference type="EMBL" id="CP042301">
    <property type="protein sequence ID" value="QDY99823.1"/>
    <property type="molecule type" value="Genomic_DNA"/>
</dbReference>
<dbReference type="Gene3D" id="1.10.760.10">
    <property type="entry name" value="Cytochrome c-like domain"/>
    <property type="match status" value="1"/>
</dbReference>
<feature type="chain" id="PRO_5023108009" description="Cytochrome c domain-containing protein" evidence="5">
    <location>
        <begin position="26"/>
        <end position="479"/>
    </location>
</feature>
<name>A0A5B8KVV1_9HYPH</name>
<dbReference type="Proteomes" id="UP000321389">
    <property type="component" value="Chromosome"/>
</dbReference>
<keyword evidence="1 4" id="KW-0349">Heme</keyword>
<evidence type="ECO:0000256" key="2">
    <source>
        <dbReference type="ARBA" id="ARBA00022723"/>
    </source>
</evidence>
<keyword evidence="2 4" id="KW-0479">Metal-binding</keyword>
<dbReference type="PROSITE" id="PS51007">
    <property type="entry name" value="CYTC"/>
    <property type="match status" value="1"/>
</dbReference>
<protein>
    <recommendedName>
        <fullName evidence="6">Cytochrome c domain-containing protein</fullName>
    </recommendedName>
</protein>
<gene>
    <name evidence="7" type="ORF">FQ775_05220</name>
</gene>
<dbReference type="GO" id="GO:0009055">
    <property type="term" value="F:electron transfer activity"/>
    <property type="evidence" value="ECO:0007669"/>
    <property type="project" value="InterPro"/>
</dbReference>
<dbReference type="AlphaFoldDB" id="A0A5B8KVV1"/>
<evidence type="ECO:0000313" key="7">
    <source>
        <dbReference type="EMBL" id="QDY99823.1"/>
    </source>
</evidence>
<reference evidence="7" key="1">
    <citation type="submission" date="2020-04" db="EMBL/GenBank/DDBJ databases">
        <title>Nitratireductor sp. nov. isolated from mangrove soil.</title>
        <authorList>
            <person name="Ye Y."/>
        </authorList>
    </citation>
    <scope>NUCLEOTIDE SEQUENCE</scope>
    <source>
        <strain evidence="7">SY7</strain>
    </source>
</reference>
<dbReference type="InterPro" id="IPR009056">
    <property type="entry name" value="Cyt_c-like_dom"/>
</dbReference>
<dbReference type="GO" id="GO:0046872">
    <property type="term" value="F:metal ion binding"/>
    <property type="evidence" value="ECO:0007669"/>
    <property type="project" value="UniProtKB-KW"/>
</dbReference>
<evidence type="ECO:0000256" key="1">
    <source>
        <dbReference type="ARBA" id="ARBA00022617"/>
    </source>
</evidence>
<dbReference type="RefSeq" id="WP_146298477.1">
    <property type="nucleotide sequence ID" value="NZ_CP042301.2"/>
</dbReference>
<evidence type="ECO:0000256" key="3">
    <source>
        <dbReference type="ARBA" id="ARBA00023004"/>
    </source>
</evidence>
<dbReference type="InterPro" id="IPR051395">
    <property type="entry name" value="Cytochrome_c_Peroxidase/MauG"/>
</dbReference>
<dbReference type="InterPro" id="IPR036909">
    <property type="entry name" value="Cyt_c-like_dom_sf"/>
</dbReference>
<dbReference type="PANTHER" id="PTHR30600">
    <property type="entry name" value="CYTOCHROME C PEROXIDASE-RELATED"/>
    <property type="match status" value="1"/>
</dbReference>
<dbReference type="OrthoDB" id="9805202at2"/>
<feature type="domain" description="Cytochrome c" evidence="6">
    <location>
        <begin position="304"/>
        <end position="471"/>
    </location>
</feature>